<sequence>FILISLTIDYAKLMNACCGVPAIKPVITGYNKIANGENAVSGSWSWQVSLQQSNGEHFCGGSLISTNWVLTAAHCSVHAVEMTSSISPICLPSSFTNVLPGTRCVTTGWVNPRFLQQATLPIVSQAQCRQFWGRNIITDAMICAGASSCAGDSGGPLMCESSGVWYQVGIVSWGHKSCKIIRFN</sequence>
<evidence type="ECO:0000256" key="1">
    <source>
        <dbReference type="ARBA" id="ARBA00023157"/>
    </source>
</evidence>
<dbReference type="InParanoid" id="A0A672LRQ4"/>
<dbReference type="Gene3D" id="2.40.10.10">
    <property type="entry name" value="Trypsin-like serine proteases"/>
    <property type="match status" value="2"/>
</dbReference>
<keyword evidence="2" id="KW-0720">Serine protease</keyword>
<dbReference type="PROSITE" id="PS00134">
    <property type="entry name" value="TRYPSIN_HIS"/>
    <property type="match status" value="1"/>
</dbReference>
<keyword evidence="2" id="KW-0645">Protease</keyword>
<accession>A0A672LRQ4</accession>
<dbReference type="InterPro" id="IPR001254">
    <property type="entry name" value="Trypsin_dom"/>
</dbReference>
<dbReference type="Proteomes" id="UP000472262">
    <property type="component" value="Unassembled WGS sequence"/>
</dbReference>
<dbReference type="PROSITE" id="PS00135">
    <property type="entry name" value="TRYPSIN_SER"/>
    <property type="match status" value="1"/>
</dbReference>
<evidence type="ECO:0000259" key="3">
    <source>
        <dbReference type="PROSITE" id="PS50240"/>
    </source>
</evidence>
<evidence type="ECO:0000256" key="2">
    <source>
        <dbReference type="RuleBase" id="RU363034"/>
    </source>
</evidence>
<dbReference type="PANTHER" id="PTHR24250:SF66">
    <property type="entry name" value="CHYMOTRYPSIN-LIKE PROTEASE CTRL-1"/>
    <property type="match status" value="1"/>
</dbReference>
<reference evidence="4" key="1">
    <citation type="submission" date="2025-08" db="UniProtKB">
        <authorList>
            <consortium name="Ensembl"/>
        </authorList>
    </citation>
    <scope>IDENTIFICATION</scope>
</reference>
<evidence type="ECO:0000313" key="5">
    <source>
        <dbReference type="Proteomes" id="UP000472262"/>
    </source>
</evidence>
<organism evidence="4 5">
    <name type="scientific">Sinocyclocheilus grahami</name>
    <name type="common">Dianchi golden-line fish</name>
    <name type="synonym">Barbus grahami</name>
    <dbReference type="NCBI Taxonomy" id="75366"/>
    <lineage>
        <taxon>Eukaryota</taxon>
        <taxon>Metazoa</taxon>
        <taxon>Chordata</taxon>
        <taxon>Craniata</taxon>
        <taxon>Vertebrata</taxon>
        <taxon>Euteleostomi</taxon>
        <taxon>Actinopterygii</taxon>
        <taxon>Neopterygii</taxon>
        <taxon>Teleostei</taxon>
        <taxon>Ostariophysi</taxon>
        <taxon>Cypriniformes</taxon>
        <taxon>Cyprinidae</taxon>
        <taxon>Cyprininae</taxon>
        <taxon>Sinocyclocheilus</taxon>
    </lineage>
</organism>
<proteinExistence type="predicted"/>
<keyword evidence="2" id="KW-0378">Hydrolase</keyword>
<evidence type="ECO:0000313" key="4">
    <source>
        <dbReference type="Ensembl" id="ENSSGRP00000026726.1"/>
    </source>
</evidence>
<dbReference type="InterPro" id="IPR018114">
    <property type="entry name" value="TRYPSIN_HIS"/>
</dbReference>
<keyword evidence="5" id="KW-1185">Reference proteome</keyword>
<reference evidence="4" key="2">
    <citation type="submission" date="2025-09" db="UniProtKB">
        <authorList>
            <consortium name="Ensembl"/>
        </authorList>
    </citation>
    <scope>IDENTIFICATION</scope>
</reference>
<dbReference type="GO" id="GO:0004252">
    <property type="term" value="F:serine-type endopeptidase activity"/>
    <property type="evidence" value="ECO:0007669"/>
    <property type="project" value="InterPro"/>
</dbReference>
<dbReference type="InterPro" id="IPR043504">
    <property type="entry name" value="Peptidase_S1_PA_chymotrypsin"/>
</dbReference>
<dbReference type="PANTHER" id="PTHR24250">
    <property type="entry name" value="CHYMOTRYPSIN-RELATED"/>
    <property type="match status" value="1"/>
</dbReference>
<dbReference type="AlphaFoldDB" id="A0A672LRQ4"/>
<dbReference type="SMART" id="SM00020">
    <property type="entry name" value="Tryp_SPc"/>
    <property type="match status" value="1"/>
</dbReference>
<dbReference type="Ensembl" id="ENSSGRT00000028785.1">
    <property type="protein sequence ID" value="ENSSGRP00000026726.1"/>
    <property type="gene ID" value="ENSSGRG00000015396.1"/>
</dbReference>
<dbReference type="InterPro" id="IPR009003">
    <property type="entry name" value="Peptidase_S1_PA"/>
</dbReference>
<dbReference type="OMA" id="CEYGEPS"/>
<name>A0A672LRQ4_SINGR</name>
<protein>
    <recommendedName>
        <fullName evidence="3">Peptidase S1 domain-containing protein</fullName>
    </recommendedName>
</protein>
<dbReference type="SUPFAM" id="SSF50494">
    <property type="entry name" value="Trypsin-like serine proteases"/>
    <property type="match status" value="1"/>
</dbReference>
<keyword evidence="1" id="KW-1015">Disulfide bond</keyword>
<dbReference type="GO" id="GO:0006508">
    <property type="term" value="P:proteolysis"/>
    <property type="evidence" value="ECO:0007669"/>
    <property type="project" value="UniProtKB-KW"/>
</dbReference>
<feature type="domain" description="Peptidase S1" evidence="3">
    <location>
        <begin position="33"/>
        <end position="184"/>
    </location>
</feature>
<dbReference type="PROSITE" id="PS50240">
    <property type="entry name" value="TRYPSIN_DOM"/>
    <property type="match status" value="1"/>
</dbReference>
<dbReference type="CDD" id="cd00190">
    <property type="entry name" value="Tryp_SPc"/>
    <property type="match status" value="1"/>
</dbReference>
<dbReference type="Pfam" id="PF00089">
    <property type="entry name" value="Trypsin"/>
    <property type="match status" value="1"/>
</dbReference>
<dbReference type="InterPro" id="IPR033116">
    <property type="entry name" value="TRYPSIN_SER"/>
</dbReference>